<sequence length="275" mass="28461">MRRLASTQTAAQPAHLQPVVIPSAHPRLAAYLEGASARRRPALHHTGHHTGRGDAYACAESNRRPVEARDPCSPAGQRDGPGSLDGASPARPQNLLLGCRSPTLPYRPPQRATAPSCGLAGGDSRSPARSGGREPAGEERRLRPLPRSGGSGSGGLLALPCRCRLNMSRNPPSSPAPTLSPCPPLPPWCRSRARAGGTGGRRGLAPPPSSRAPSRSSFCCRGRGGLRAAATIAASTAHPPAVQVGGEVAEDPRRAVKVEGLRAAAAIASSTPWFF</sequence>
<feature type="compositionally biased region" description="Pro residues" evidence="1">
    <location>
        <begin position="172"/>
        <end position="187"/>
    </location>
</feature>
<reference evidence="2" key="1">
    <citation type="submission" date="2020-05" db="EMBL/GenBank/DDBJ databases">
        <title>WGS assembly of Panicum virgatum.</title>
        <authorList>
            <person name="Lovell J.T."/>
            <person name="Jenkins J."/>
            <person name="Shu S."/>
            <person name="Juenger T.E."/>
            <person name="Schmutz J."/>
        </authorList>
    </citation>
    <scope>NUCLEOTIDE SEQUENCE</scope>
    <source>
        <strain evidence="2">AP13</strain>
    </source>
</reference>
<organism evidence="2 3">
    <name type="scientific">Panicum virgatum</name>
    <name type="common">Blackwell switchgrass</name>
    <dbReference type="NCBI Taxonomy" id="38727"/>
    <lineage>
        <taxon>Eukaryota</taxon>
        <taxon>Viridiplantae</taxon>
        <taxon>Streptophyta</taxon>
        <taxon>Embryophyta</taxon>
        <taxon>Tracheophyta</taxon>
        <taxon>Spermatophyta</taxon>
        <taxon>Magnoliopsida</taxon>
        <taxon>Liliopsida</taxon>
        <taxon>Poales</taxon>
        <taxon>Poaceae</taxon>
        <taxon>PACMAD clade</taxon>
        <taxon>Panicoideae</taxon>
        <taxon>Panicodae</taxon>
        <taxon>Paniceae</taxon>
        <taxon>Panicinae</taxon>
        <taxon>Panicum</taxon>
        <taxon>Panicum sect. Hiantes</taxon>
    </lineage>
</organism>
<keyword evidence="3" id="KW-1185">Reference proteome</keyword>
<accession>A0A8T0WUU3</accession>
<evidence type="ECO:0000256" key="1">
    <source>
        <dbReference type="SAM" id="MobiDB-lite"/>
    </source>
</evidence>
<comment type="caution">
    <text evidence="2">The sequence shown here is derived from an EMBL/GenBank/DDBJ whole genome shotgun (WGS) entry which is preliminary data.</text>
</comment>
<feature type="region of interest" description="Disordered" evidence="1">
    <location>
        <begin position="43"/>
        <end position="153"/>
    </location>
</feature>
<dbReference type="EMBL" id="CM029038">
    <property type="protein sequence ID" value="KAG2651105.1"/>
    <property type="molecule type" value="Genomic_DNA"/>
</dbReference>
<feature type="compositionally biased region" description="Basic and acidic residues" evidence="1">
    <location>
        <begin position="131"/>
        <end position="142"/>
    </location>
</feature>
<gene>
    <name evidence="2" type="ORF">PVAP13_1NG264338</name>
</gene>
<evidence type="ECO:0000313" key="3">
    <source>
        <dbReference type="Proteomes" id="UP000823388"/>
    </source>
</evidence>
<feature type="region of interest" description="Disordered" evidence="1">
    <location>
        <begin position="170"/>
        <end position="218"/>
    </location>
</feature>
<protein>
    <submittedName>
        <fullName evidence="2">Uncharacterized protein</fullName>
    </submittedName>
</protein>
<proteinExistence type="predicted"/>
<evidence type="ECO:0000313" key="2">
    <source>
        <dbReference type="EMBL" id="KAG2651105.1"/>
    </source>
</evidence>
<dbReference type="AlphaFoldDB" id="A0A8T0WUU3"/>
<feature type="compositionally biased region" description="Basic and acidic residues" evidence="1">
    <location>
        <begin position="61"/>
        <end position="70"/>
    </location>
</feature>
<name>A0A8T0WUU3_PANVG</name>
<dbReference type="Proteomes" id="UP000823388">
    <property type="component" value="Chromosome 1N"/>
</dbReference>